<organism evidence="6 7">
    <name type="scientific">Mycena chlorophos</name>
    <name type="common">Agaric fungus</name>
    <name type="synonym">Agaricus chlorophos</name>
    <dbReference type="NCBI Taxonomy" id="658473"/>
    <lineage>
        <taxon>Eukaryota</taxon>
        <taxon>Fungi</taxon>
        <taxon>Dikarya</taxon>
        <taxon>Basidiomycota</taxon>
        <taxon>Agaricomycotina</taxon>
        <taxon>Agaricomycetes</taxon>
        <taxon>Agaricomycetidae</taxon>
        <taxon>Agaricales</taxon>
        <taxon>Marasmiineae</taxon>
        <taxon>Mycenaceae</taxon>
        <taxon>Mycena</taxon>
    </lineage>
</organism>
<feature type="transmembrane region" description="Helical" evidence="5">
    <location>
        <begin position="190"/>
        <end position="210"/>
    </location>
</feature>
<evidence type="ECO:0000256" key="1">
    <source>
        <dbReference type="ARBA" id="ARBA00004141"/>
    </source>
</evidence>
<feature type="transmembrane region" description="Helical" evidence="5">
    <location>
        <begin position="518"/>
        <end position="541"/>
    </location>
</feature>
<evidence type="ECO:0000313" key="6">
    <source>
        <dbReference type="EMBL" id="GAT48186.1"/>
    </source>
</evidence>
<sequence length="576" mass="62497">MLYQRSSACAELESRSVLKATFLFLYRRETATELASSSCVAAAAYVSNSGTESLVAPQALATHPRCYGLPPPVMAPTFEEPAESEPLLHSPQFEREPLVHEPQPKRRKANPYWVIPIVLVVNMARGMTLSPRINVFTDIACRAVGTDCNTPEVAARAAKVQASVLTIMNVLSSGSTGLWSQYGDVAGRKFVFYVSVLGFIAIESVFVVVSNPNSALASRGELFILLGPVLEGIAGGLSVFNGVVHAYVSDCSPDGSRSRIFSIIQGMVFVGLAMGPWVAGFLLNYTSFKVYSLFYISIGIQVALLGYIFVFPESLRKKGPPPSLETSPAATHRRTVRGQFRRFVAAFVSPITIFRPRQVERGTSHVVDYNVTLMGLAMFLYITSTAVYPIKYLYGRGTFEWDPQQLGYYLSLLWICRATNLFFVLPLIVKYLKPKTPITGASTPEEIASELRFDKHLAQGSLLMDACANIFMRISTSEAAFVAASCMSAFTSGGNPALHSLGAVCLFALGYGDEAGMLFGAVGVVNAISHSFSPGLFAFTYARAVLDGHPRSIFILAATLLCIAVGLLSLIRARGW</sequence>
<keyword evidence="4 5" id="KW-0472">Membrane</keyword>
<reference evidence="6" key="1">
    <citation type="submission" date="2014-09" db="EMBL/GenBank/DDBJ databases">
        <title>Genome sequence of the luminous mushroom Mycena chlorophos for searching fungal bioluminescence genes.</title>
        <authorList>
            <person name="Tanaka Y."/>
            <person name="Kasuga D."/>
            <person name="Oba Y."/>
            <person name="Hase S."/>
            <person name="Sato K."/>
            <person name="Oba Y."/>
            <person name="Sakakibara Y."/>
        </authorList>
    </citation>
    <scope>NUCLEOTIDE SEQUENCE</scope>
</reference>
<feature type="transmembrane region" description="Helical" evidence="5">
    <location>
        <begin position="291"/>
        <end position="310"/>
    </location>
</feature>
<comment type="subcellular location">
    <subcellularLocation>
        <location evidence="1">Membrane</location>
        <topology evidence="1">Multi-pass membrane protein</topology>
    </subcellularLocation>
</comment>
<evidence type="ECO:0000313" key="7">
    <source>
        <dbReference type="Proteomes" id="UP000815677"/>
    </source>
</evidence>
<dbReference type="Gene3D" id="1.20.1250.20">
    <property type="entry name" value="MFS general substrate transporter like domains"/>
    <property type="match status" value="1"/>
</dbReference>
<dbReference type="Pfam" id="PF07690">
    <property type="entry name" value="MFS_1"/>
    <property type="match status" value="1"/>
</dbReference>
<dbReference type="InterPro" id="IPR011701">
    <property type="entry name" value="MFS"/>
</dbReference>
<evidence type="ECO:0000256" key="3">
    <source>
        <dbReference type="ARBA" id="ARBA00022989"/>
    </source>
</evidence>
<name>A0ABQ0LAL4_MYCCL</name>
<dbReference type="EMBL" id="DF844314">
    <property type="protein sequence ID" value="GAT48186.1"/>
    <property type="molecule type" value="Genomic_DNA"/>
</dbReference>
<protein>
    <recommendedName>
        <fullName evidence="8">MFS general substrate transporter</fullName>
    </recommendedName>
</protein>
<evidence type="ECO:0008006" key="8">
    <source>
        <dbReference type="Google" id="ProtNLM"/>
    </source>
</evidence>
<dbReference type="SUPFAM" id="SSF103473">
    <property type="entry name" value="MFS general substrate transporter"/>
    <property type="match status" value="1"/>
</dbReference>
<proteinExistence type="predicted"/>
<gene>
    <name evidence="6" type="ORF">MCHLO_05613</name>
</gene>
<dbReference type="InterPro" id="IPR036259">
    <property type="entry name" value="MFS_trans_sf"/>
</dbReference>
<dbReference type="Proteomes" id="UP000815677">
    <property type="component" value="Unassembled WGS sequence"/>
</dbReference>
<feature type="transmembrane region" description="Helical" evidence="5">
    <location>
        <begin position="367"/>
        <end position="388"/>
    </location>
</feature>
<keyword evidence="3 5" id="KW-1133">Transmembrane helix</keyword>
<feature type="transmembrane region" description="Helical" evidence="5">
    <location>
        <begin position="260"/>
        <end position="279"/>
    </location>
</feature>
<feature type="transmembrane region" description="Helical" evidence="5">
    <location>
        <begin position="553"/>
        <end position="571"/>
    </location>
</feature>
<keyword evidence="2 5" id="KW-0812">Transmembrane</keyword>
<dbReference type="PANTHER" id="PTHR23507:SF1">
    <property type="entry name" value="FI18259P1-RELATED"/>
    <property type="match status" value="1"/>
</dbReference>
<feature type="transmembrane region" description="Helical" evidence="5">
    <location>
        <begin position="222"/>
        <end position="248"/>
    </location>
</feature>
<dbReference type="PANTHER" id="PTHR23507">
    <property type="entry name" value="ZGC:174356"/>
    <property type="match status" value="1"/>
</dbReference>
<feature type="transmembrane region" description="Helical" evidence="5">
    <location>
        <begin position="408"/>
        <end position="429"/>
    </location>
</feature>
<keyword evidence="7" id="KW-1185">Reference proteome</keyword>
<accession>A0ABQ0LAL4</accession>
<evidence type="ECO:0000256" key="2">
    <source>
        <dbReference type="ARBA" id="ARBA00022692"/>
    </source>
</evidence>
<evidence type="ECO:0000256" key="5">
    <source>
        <dbReference type="SAM" id="Phobius"/>
    </source>
</evidence>
<evidence type="ECO:0000256" key="4">
    <source>
        <dbReference type="ARBA" id="ARBA00023136"/>
    </source>
</evidence>